<dbReference type="Pfam" id="PF22636">
    <property type="entry name" value="FlK"/>
    <property type="match status" value="1"/>
</dbReference>
<sequence>MKQTGPQPGLKHTSRLLVDDSLTVPAVSDALPGFADMPHVFASAYLLAFVENTCIEAVAPLLPEGSKTVGTHADLSHSAATPVGMTVTASVELIEVEGRRLRFAVECRDDQDLISTGHHERHVIDTSKFDQHVAAKAATTAP</sequence>
<dbReference type="InterPro" id="IPR054485">
    <property type="entry name" value="FlK-like_dom"/>
</dbReference>
<evidence type="ECO:0000259" key="1">
    <source>
        <dbReference type="Pfam" id="PF22636"/>
    </source>
</evidence>
<feature type="domain" description="Fluoroacetyl-CoA-specific thioesterase-like" evidence="1">
    <location>
        <begin position="35"/>
        <end position="126"/>
    </location>
</feature>
<dbReference type="SUPFAM" id="SSF54637">
    <property type="entry name" value="Thioesterase/thiol ester dehydrase-isomerase"/>
    <property type="match status" value="1"/>
</dbReference>
<organism evidence="2 3">
    <name type="scientific">Streptomyces gossypii</name>
    <dbReference type="NCBI Taxonomy" id="2883101"/>
    <lineage>
        <taxon>Bacteria</taxon>
        <taxon>Bacillati</taxon>
        <taxon>Actinomycetota</taxon>
        <taxon>Actinomycetes</taxon>
        <taxon>Kitasatosporales</taxon>
        <taxon>Streptomycetaceae</taxon>
        <taxon>Streptomyces</taxon>
    </lineage>
</organism>
<dbReference type="InterPro" id="IPR029069">
    <property type="entry name" value="HotDog_dom_sf"/>
</dbReference>
<protein>
    <submittedName>
        <fullName evidence="2">Thioesterase family protein</fullName>
    </submittedName>
</protein>
<comment type="caution">
    <text evidence="2">The sequence shown here is derived from an EMBL/GenBank/DDBJ whole genome shotgun (WGS) entry which is preliminary data.</text>
</comment>
<name>A0ABT2JYA3_9ACTN</name>
<proteinExistence type="predicted"/>
<evidence type="ECO:0000313" key="2">
    <source>
        <dbReference type="EMBL" id="MCT2592851.1"/>
    </source>
</evidence>
<dbReference type="RefSeq" id="WP_260220176.1">
    <property type="nucleotide sequence ID" value="NZ_JAJAGO010000011.1"/>
</dbReference>
<accession>A0ABT2JYA3</accession>
<reference evidence="2 3" key="1">
    <citation type="submission" date="2021-10" db="EMBL/GenBank/DDBJ databases">
        <title>Streptomyces gossypii sp. nov., isolated from soil collected from cotton field.</title>
        <authorList>
            <person name="Ge X."/>
            <person name="Chen X."/>
            <person name="Liu W."/>
        </authorList>
    </citation>
    <scope>NUCLEOTIDE SEQUENCE [LARGE SCALE GENOMIC DNA]</scope>
    <source>
        <strain evidence="2 3">N2-109</strain>
    </source>
</reference>
<evidence type="ECO:0000313" key="3">
    <source>
        <dbReference type="Proteomes" id="UP001156389"/>
    </source>
</evidence>
<gene>
    <name evidence="2" type="ORF">LHJ74_23545</name>
</gene>
<dbReference type="EMBL" id="JAJAGO010000011">
    <property type="protein sequence ID" value="MCT2592851.1"/>
    <property type="molecule type" value="Genomic_DNA"/>
</dbReference>
<dbReference type="PANTHER" id="PTHR36934">
    <property type="entry name" value="BLR0278 PROTEIN"/>
    <property type="match status" value="1"/>
</dbReference>
<dbReference type="PANTHER" id="PTHR36934:SF1">
    <property type="entry name" value="THIOESTERASE DOMAIN-CONTAINING PROTEIN"/>
    <property type="match status" value="1"/>
</dbReference>
<dbReference type="PIRSF" id="PIRSF014972">
    <property type="entry name" value="FlK"/>
    <property type="match status" value="1"/>
</dbReference>
<dbReference type="InterPro" id="IPR025540">
    <property type="entry name" value="FlK"/>
</dbReference>
<dbReference type="Proteomes" id="UP001156389">
    <property type="component" value="Unassembled WGS sequence"/>
</dbReference>
<keyword evidence="3" id="KW-1185">Reference proteome</keyword>
<dbReference type="Gene3D" id="3.10.129.10">
    <property type="entry name" value="Hotdog Thioesterase"/>
    <property type="match status" value="1"/>
</dbReference>